<dbReference type="EMBL" id="KI914011">
    <property type="protein sequence ID" value="ETV91374.1"/>
    <property type="molecule type" value="Genomic_DNA"/>
</dbReference>
<accession>A0A024TBJ9</accession>
<protein>
    <submittedName>
        <fullName evidence="2">Uncharacterized protein</fullName>
    </submittedName>
</protein>
<name>A0A024TBJ9_9STRA</name>
<proteinExistence type="predicted"/>
<evidence type="ECO:0000256" key="1">
    <source>
        <dbReference type="SAM" id="MobiDB-lite"/>
    </source>
</evidence>
<reference evidence="2" key="1">
    <citation type="submission" date="2013-12" db="EMBL/GenBank/DDBJ databases">
        <title>The Genome Sequence of Aphanomyces invadans NJM9701.</title>
        <authorList>
            <consortium name="The Broad Institute Genomics Platform"/>
            <person name="Russ C."/>
            <person name="Tyler B."/>
            <person name="van West P."/>
            <person name="Dieguez-Uribeondo J."/>
            <person name="Young S.K."/>
            <person name="Zeng Q."/>
            <person name="Gargeya S."/>
            <person name="Fitzgerald M."/>
            <person name="Abouelleil A."/>
            <person name="Alvarado L."/>
            <person name="Chapman S.B."/>
            <person name="Gainer-Dewar J."/>
            <person name="Goldberg J."/>
            <person name="Griggs A."/>
            <person name="Gujja S."/>
            <person name="Hansen M."/>
            <person name="Howarth C."/>
            <person name="Imamovic A."/>
            <person name="Ireland A."/>
            <person name="Larimer J."/>
            <person name="McCowan C."/>
            <person name="Murphy C."/>
            <person name="Pearson M."/>
            <person name="Poon T.W."/>
            <person name="Priest M."/>
            <person name="Roberts A."/>
            <person name="Saif S."/>
            <person name="Shea T."/>
            <person name="Sykes S."/>
            <person name="Wortman J."/>
            <person name="Nusbaum C."/>
            <person name="Birren B."/>
        </authorList>
    </citation>
    <scope>NUCLEOTIDE SEQUENCE [LARGE SCALE GENOMIC DNA]</scope>
    <source>
        <strain evidence="2">NJM9701</strain>
    </source>
</reference>
<dbReference type="RefSeq" id="XP_008880002.1">
    <property type="nucleotide sequence ID" value="XM_008881780.1"/>
</dbReference>
<dbReference type="AlphaFoldDB" id="A0A024TBJ9"/>
<feature type="compositionally biased region" description="Basic and acidic residues" evidence="1">
    <location>
        <begin position="74"/>
        <end position="85"/>
    </location>
</feature>
<gene>
    <name evidence="2" type="ORF">H310_14051</name>
</gene>
<organism evidence="2">
    <name type="scientific">Aphanomyces invadans</name>
    <dbReference type="NCBI Taxonomy" id="157072"/>
    <lineage>
        <taxon>Eukaryota</taxon>
        <taxon>Sar</taxon>
        <taxon>Stramenopiles</taxon>
        <taxon>Oomycota</taxon>
        <taxon>Saprolegniomycetes</taxon>
        <taxon>Saprolegniales</taxon>
        <taxon>Verrucalvaceae</taxon>
        <taxon>Aphanomyces</taxon>
    </lineage>
</organism>
<dbReference type="VEuPathDB" id="FungiDB:H310_14051"/>
<dbReference type="OrthoDB" id="78033at2759"/>
<dbReference type="GeneID" id="20091101"/>
<sequence length="271" mass="30398">MQAPRRGAVGRPSDPVWQFFMKLPVVNSLQTTEDAGGATSTAKFARPRAKCMACGCIMIGQARQLKAHHARCSRSRDTPHGDGSAHDASACHLDNDDNDDMQRIPTIKHQLSAAEKLLVVKCHAYFKAEKQKEKLLVHRNPPWQTRARVSKCLGISQKTVSHVITEWNRFKDPTFQHRVVPVPPPAPTTTTMQLLHDYTDDVETYMESRNAAELPVTAAHLCKHLETCHGVQVDVVKMRAFLRKLHYVPGPRVHGRRSFVKQSTTSLACQK</sequence>
<evidence type="ECO:0000313" key="2">
    <source>
        <dbReference type="EMBL" id="ETV91374.1"/>
    </source>
</evidence>
<feature type="region of interest" description="Disordered" evidence="1">
    <location>
        <begin position="73"/>
        <end position="92"/>
    </location>
</feature>